<dbReference type="InterPro" id="IPR001164">
    <property type="entry name" value="ArfGAP_dom"/>
</dbReference>
<keyword evidence="4 9" id="KW-0863">Zinc-finger</keyword>
<keyword evidence="6 8" id="KW-0040">ANK repeat</keyword>
<evidence type="ECO:0000256" key="1">
    <source>
        <dbReference type="ARBA" id="ARBA00022468"/>
    </source>
</evidence>
<dbReference type="PROSITE" id="PS50003">
    <property type="entry name" value="PH_DOMAIN"/>
    <property type="match status" value="1"/>
</dbReference>
<dbReference type="Gene3D" id="2.30.29.30">
    <property type="entry name" value="Pleckstrin-homology domain (PH domain)/Phosphotyrosine-binding domain (PTB)"/>
    <property type="match status" value="1"/>
</dbReference>
<dbReference type="EMBL" id="KE344727">
    <property type="protein sequence ID" value="EXB76511.1"/>
    <property type="molecule type" value="Genomic_DNA"/>
</dbReference>
<dbReference type="Pfam" id="PF16746">
    <property type="entry name" value="BAR_3"/>
    <property type="match status" value="1"/>
</dbReference>
<dbReference type="PROSITE" id="PS50115">
    <property type="entry name" value="ARFGAP"/>
    <property type="match status" value="1"/>
</dbReference>
<dbReference type="AlphaFoldDB" id="W9RJK7"/>
<dbReference type="InterPro" id="IPR002110">
    <property type="entry name" value="Ankyrin_rpt"/>
</dbReference>
<evidence type="ECO:0000313" key="13">
    <source>
        <dbReference type="Proteomes" id="UP000030645"/>
    </source>
</evidence>
<evidence type="ECO:0000256" key="7">
    <source>
        <dbReference type="ARBA" id="ARBA00023054"/>
    </source>
</evidence>
<dbReference type="InterPro" id="IPR038508">
    <property type="entry name" value="ArfGAP_dom_sf"/>
</dbReference>
<dbReference type="SUPFAM" id="SSF103657">
    <property type="entry name" value="BAR/IMD domain-like"/>
    <property type="match status" value="2"/>
</dbReference>
<dbReference type="SUPFAM" id="SSF57863">
    <property type="entry name" value="ArfGap/RecO-like zinc finger"/>
    <property type="match status" value="1"/>
</dbReference>
<dbReference type="SMART" id="SM00233">
    <property type="entry name" value="PH"/>
    <property type="match status" value="1"/>
</dbReference>
<dbReference type="CDD" id="cd08204">
    <property type="entry name" value="ArfGap"/>
    <property type="match status" value="1"/>
</dbReference>
<dbReference type="PANTHER" id="PTHR23180:SF405">
    <property type="entry name" value="ADP-RIBOSYLATION FACTOR GTPASE-ACTIVATING PROTEIN AGD1"/>
    <property type="match status" value="1"/>
</dbReference>
<dbReference type="GO" id="GO:0005096">
    <property type="term" value="F:GTPase activator activity"/>
    <property type="evidence" value="ECO:0007669"/>
    <property type="project" value="UniProtKB-KW"/>
</dbReference>
<evidence type="ECO:0000256" key="6">
    <source>
        <dbReference type="ARBA" id="ARBA00023043"/>
    </source>
</evidence>
<dbReference type="PROSITE" id="PS50088">
    <property type="entry name" value="ANK_REPEAT"/>
    <property type="match status" value="2"/>
</dbReference>
<name>W9RJK7_9ROSA</name>
<dbReference type="Proteomes" id="UP000030645">
    <property type="component" value="Unassembled WGS sequence"/>
</dbReference>
<reference evidence="13" key="1">
    <citation type="submission" date="2013-01" db="EMBL/GenBank/DDBJ databases">
        <title>Draft Genome Sequence of a Mulberry Tree, Morus notabilis C.K. Schneid.</title>
        <authorList>
            <person name="He N."/>
            <person name="Zhao S."/>
        </authorList>
    </citation>
    <scope>NUCLEOTIDE SEQUENCE</scope>
</reference>
<feature type="repeat" description="ANK" evidence="8">
    <location>
        <begin position="804"/>
        <end position="836"/>
    </location>
</feature>
<organism evidence="12 13">
    <name type="scientific">Morus notabilis</name>
    <dbReference type="NCBI Taxonomy" id="981085"/>
    <lineage>
        <taxon>Eukaryota</taxon>
        <taxon>Viridiplantae</taxon>
        <taxon>Streptophyta</taxon>
        <taxon>Embryophyta</taxon>
        <taxon>Tracheophyta</taxon>
        <taxon>Spermatophyta</taxon>
        <taxon>Magnoliopsida</taxon>
        <taxon>eudicotyledons</taxon>
        <taxon>Gunneridae</taxon>
        <taxon>Pentapetalae</taxon>
        <taxon>rosids</taxon>
        <taxon>fabids</taxon>
        <taxon>Rosales</taxon>
        <taxon>Moraceae</taxon>
        <taxon>Moreae</taxon>
        <taxon>Morus</taxon>
    </lineage>
</organism>
<dbReference type="InterPro" id="IPR011993">
    <property type="entry name" value="PH-like_dom_sf"/>
</dbReference>
<dbReference type="Pfam" id="PF12796">
    <property type="entry name" value="Ank_2"/>
    <property type="match status" value="1"/>
</dbReference>
<evidence type="ECO:0000256" key="4">
    <source>
        <dbReference type="ARBA" id="ARBA00022771"/>
    </source>
</evidence>
<dbReference type="SMART" id="SM00105">
    <property type="entry name" value="ArfGap"/>
    <property type="match status" value="1"/>
</dbReference>
<evidence type="ECO:0000256" key="8">
    <source>
        <dbReference type="PROSITE-ProRule" id="PRU00023"/>
    </source>
</evidence>
<feature type="domain" description="PH" evidence="10">
    <location>
        <begin position="345"/>
        <end position="481"/>
    </location>
</feature>
<protein>
    <submittedName>
        <fullName evidence="12">ADP-ribosylation factor GTPase-activating protein AGD1</fullName>
    </submittedName>
</protein>
<dbReference type="eggNOG" id="KOG0521">
    <property type="taxonomic scope" value="Eukaryota"/>
</dbReference>
<dbReference type="CDD" id="cd13250">
    <property type="entry name" value="PH_ACAP"/>
    <property type="match status" value="1"/>
</dbReference>
<evidence type="ECO:0000259" key="10">
    <source>
        <dbReference type="PROSITE" id="PS50003"/>
    </source>
</evidence>
<dbReference type="Pfam" id="PF00169">
    <property type="entry name" value="PH"/>
    <property type="match status" value="1"/>
</dbReference>
<accession>W9RJK7</accession>
<dbReference type="InterPro" id="IPR037278">
    <property type="entry name" value="ARFGAP/RecO"/>
</dbReference>
<dbReference type="SMART" id="SM00248">
    <property type="entry name" value="ANK"/>
    <property type="match status" value="2"/>
</dbReference>
<dbReference type="Gene3D" id="1.20.1270.60">
    <property type="entry name" value="Arfaptin homology (AH) domain/BAR domain"/>
    <property type="match status" value="2"/>
</dbReference>
<dbReference type="Pfam" id="PF01412">
    <property type="entry name" value="ArfGap"/>
    <property type="match status" value="1"/>
</dbReference>
<keyword evidence="5" id="KW-0862">Zinc</keyword>
<sequence>MHFEKLDDSPMFRQQIQLLEESAESLRGRCYKFYKGCRKYTEGLGEGFDGDLAFASALDTFGGDINDPDFMALGGHALTRFSIALREIGMYKETLQSQNSLPTSQISFAVLKSRKFSPISLVMELMSHAMTMLFPHFELQILLQRWSSNTGTLASGLEVTSDEFEEVVEHVLNDRLQQFVNVYLHDVKEARKRFDKASFTHDQAREKFLSLRKSTRLDVAAVIEQVSALSDIEAKKRFEFLEAVSGMMDAHLRYFKQGYELLHQMEPYINQILSHAQQSRESSNHEQVSLIVRMLEYKKQSDTESRETINGSHVSTNGDSMQPFAWRSHKEIQAVMQSTAKGKVQTIRQGYLSKRSSNLRGDWKRRFFVLDSRGMLYYYRKAWGWPSSGTQSSPQKKGSFENGHGILGRLLSSHHHGSGHDERSIAHHTVNLLTSTIKVDADQTDLRFCFRIISPTKTYTLQAENAVDQMDWIKKITGAIASLLNFQGPEMVNNLSAGSMRSGDQFSVSKRNLFKTSLDIDQKAAPQDHSSKTYTATNYLRASRSFHWRADSRNSEKPVDILRRVCGNEKCADCGAPEPDWASLNLGILICIECSGVHRNLGVHISKVRSLTLDVKVWENSVIAFFESMGNMYTNSIWEELLYSKSTFHADDMITGSAKSDRNKLFYMRKPCHDDLISVKEKFIHAKYSEKAFVRDMRDNYNLHLVQQQAWKGVFVNDKKAVYRCIISSEVDVNCTSSGQAFESNSREKHSSSYISPFDKNEDQLIEDFPGGCSLLHLACITADVGMVELILQYGANINVSDAKGQTPLHYCAMRGKSGIAKMLIMRGANVKAIDREGNTPLKLVSGSALNDTELLALLVDTER</sequence>
<dbReference type="SUPFAM" id="SSF50729">
    <property type="entry name" value="PH domain-like"/>
    <property type="match status" value="1"/>
</dbReference>
<dbReference type="Gene3D" id="1.25.40.20">
    <property type="entry name" value="Ankyrin repeat-containing domain"/>
    <property type="match status" value="1"/>
</dbReference>
<feature type="domain" description="Arf-GAP" evidence="11">
    <location>
        <begin position="556"/>
        <end position="701"/>
    </location>
</feature>
<feature type="repeat" description="ANK" evidence="8">
    <location>
        <begin position="771"/>
        <end position="803"/>
    </location>
</feature>
<evidence type="ECO:0000259" key="11">
    <source>
        <dbReference type="PROSITE" id="PS50115"/>
    </source>
</evidence>
<evidence type="ECO:0000313" key="12">
    <source>
        <dbReference type="EMBL" id="EXB76511.1"/>
    </source>
</evidence>
<evidence type="ECO:0000256" key="9">
    <source>
        <dbReference type="PROSITE-ProRule" id="PRU00288"/>
    </source>
</evidence>
<dbReference type="InterPro" id="IPR036770">
    <property type="entry name" value="Ankyrin_rpt-contain_sf"/>
</dbReference>
<evidence type="ECO:0000256" key="5">
    <source>
        <dbReference type="ARBA" id="ARBA00022833"/>
    </source>
</evidence>
<keyword evidence="2" id="KW-0479">Metal-binding</keyword>
<dbReference type="PROSITE" id="PS50297">
    <property type="entry name" value="ANK_REP_REGION"/>
    <property type="match status" value="2"/>
</dbReference>
<keyword evidence="13" id="KW-1185">Reference proteome</keyword>
<dbReference type="PANTHER" id="PTHR23180">
    <property type="entry name" value="CENTAURIN/ARF"/>
    <property type="match status" value="1"/>
</dbReference>
<dbReference type="STRING" id="981085.W9RJK7"/>
<keyword evidence="7" id="KW-0175">Coiled coil</keyword>
<dbReference type="PRINTS" id="PR00405">
    <property type="entry name" value="REVINTRACTNG"/>
</dbReference>
<dbReference type="Gene3D" id="1.10.220.150">
    <property type="entry name" value="Arf GTPase activating protein"/>
    <property type="match status" value="1"/>
</dbReference>
<dbReference type="GO" id="GO:0005737">
    <property type="term" value="C:cytoplasm"/>
    <property type="evidence" value="ECO:0007669"/>
    <property type="project" value="InterPro"/>
</dbReference>
<evidence type="ECO:0000256" key="3">
    <source>
        <dbReference type="ARBA" id="ARBA00022737"/>
    </source>
</evidence>
<dbReference type="InterPro" id="IPR045258">
    <property type="entry name" value="ACAP1/2/3-like"/>
</dbReference>
<dbReference type="FunFam" id="1.10.220.150:FF:000019">
    <property type="entry name" value="ADP-ribosylation factor GTPase-activating protein AGD1"/>
    <property type="match status" value="1"/>
</dbReference>
<dbReference type="SUPFAM" id="SSF48403">
    <property type="entry name" value="Ankyrin repeat"/>
    <property type="match status" value="1"/>
</dbReference>
<dbReference type="InterPro" id="IPR004148">
    <property type="entry name" value="BAR_dom"/>
</dbReference>
<keyword evidence="3" id="KW-0677">Repeat</keyword>
<dbReference type="InterPro" id="IPR001849">
    <property type="entry name" value="PH_domain"/>
</dbReference>
<evidence type="ECO:0000256" key="2">
    <source>
        <dbReference type="ARBA" id="ARBA00022723"/>
    </source>
</evidence>
<dbReference type="InterPro" id="IPR027267">
    <property type="entry name" value="AH/BAR_dom_sf"/>
</dbReference>
<gene>
    <name evidence="12" type="ORF">L484_005203</name>
</gene>
<dbReference type="GO" id="GO:0008270">
    <property type="term" value="F:zinc ion binding"/>
    <property type="evidence" value="ECO:0007669"/>
    <property type="project" value="UniProtKB-KW"/>
</dbReference>
<keyword evidence="1" id="KW-0343">GTPase activation</keyword>
<proteinExistence type="predicted"/>